<feature type="region of interest" description="Disordered" evidence="1">
    <location>
        <begin position="119"/>
        <end position="145"/>
    </location>
</feature>
<evidence type="ECO:0000256" key="1">
    <source>
        <dbReference type="SAM" id="MobiDB-lite"/>
    </source>
</evidence>
<gene>
    <name evidence="2" type="ORF">NJB1907Z4_C12430</name>
</gene>
<protein>
    <submittedName>
        <fullName evidence="2">Uncharacterized protein</fullName>
    </submittedName>
</protein>
<dbReference type="EMBL" id="AP026367">
    <property type="protein sequence ID" value="BDN81028.1"/>
    <property type="molecule type" value="Genomic_DNA"/>
</dbReference>
<evidence type="ECO:0000313" key="2">
    <source>
        <dbReference type="EMBL" id="BDN81028.1"/>
    </source>
</evidence>
<accession>A0A9N7LQW4</accession>
<proteinExistence type="predicted"/>
<dbReference type="Pfam" id="PF14494">
    <property type="entry name" value="DUF4436"/>
    <property type="match status" value="1"/>
</dbReference>
<feature type="compositionally biased region" description="Basic residues" evidence="1">
    <location>
        <begin position="136"/>
        <end position="145"/>
    </location>
</feature>
<name>A0A9N7LQW4_9MYCO</name>
<dbReference type="Proteomes" id="UP001058626">
    <property type="component" value="Chromosome"/>
</dbReference>
<dbReference type="AlphaFoldDB" id="A0A9N7LQW4"/>
<organism evidence="2 3">
    <name type="scientific">Mycobacterium pseudoshottsii</name>
    <dbReference type="NCBI Taxonomy" id="265949"/>
    <lineage>
        <taxon>Bacteria</taxon>
        <taxon>Bacillati</taxon>
        <taxon>Actinomycetota</taxon>
        <taxon>Actinomycetes</taxon>
        <taxon>Mycobacteriales</taxon>
        <taxon>Mycobacteriaceae</taxon>
        <taxon>Mycobacterium</taxon>
        <taxon>Mycobacterium ulcerans group</taxon>
    </lineage>
</organism>
<reference evidence="2" key="1">
    <citation type="submission" date="2022-06" db="EMBL/GenBank/DDBJ databases">
        <title>Complete genome sequence of Mycobacterium pseudoshottsii NJB1907-Z4.</title>
        <authorList>
            <person name="Komine T."/>
            <person name="Fukano H."/>
            <person name="Wada S."/>
        </authorList>
    </citation>
    <scope>NUCLEOTIDE SEQUENCE</scope>
    <source>
        <strain evidence="2">NJB1907-Z4</strain>
    </source>
</reference>
<keyword evidence="3" id="KW-1185">Reference proteome</keyword>
<evidence type="ECO:0000313" key="3">
    <source>
        <dbReference type="Proteomes" id="UP001058626"/>
    </source>
</evidence>
<dbReference type="InterPro" id="IPR027948">
    <property type="entry name" value="DUF4436"/>
</dbReference>
<sequence>MKLGFVGLVLFVVAYVGSTLLYGNAGKGPHDLTQGRPTADGTTVTISLEEVQSSNTVLSANLAVTPGPGLLDPRTEGLSDDLSVVVTSSVTPTKRTWSKGMLPGVFPFRWPSPATWRTGPSITTVPGRSRSSCSAVRRRCPSGRR</sequence>